<dbReference type="RefSeq" id="WP_160407308.1">
    <property type="nucleotide sequence ID" value="NZ_WSES01000001.1"/>
</dbReference>
<dbReference type="SUPFAM" id="SSF52540">
    <property type="entry name" value="P-loop containing nucleoside triphosphate hydrolases"/>
    <property type="match status" value="1"/>
</dbReference>
<dbReference type="InterPro" id="IPR051782">
    <property type="entry name" value="ABC_Transporter_VariousFunc"/>
</dbReference>
<dbReference type="EMBL" id="WSES01000001">
    <property type="protein sequence ID" value="MVW59218.1"/>
    <property type="molecule type" value="Genomic_DNA"/>
</dbReference>
<dbReference type="Gene3D" id="3.40.50.300">
    <property type="entry name" value="P-loop containing nucleotide triphosphate hydrolases"/>
    <property type="match status" value="1"/>
</dbReference>
<evidence type="ECO:0000313" key="6">
    <source>
        <dbReference type="EMBL" id="MVW59218.1"/>
    </source>
</evidence>
<proteinExistence type="predicted"/>
<dbReference type="PROSITE" id="PS50893">
    <property type="entry name" value="ABC_TRANSPORTER_2"/>
    <property type="match status" value="1"/>
</dbReference>
<organism evidence="6 7">
    <name type="scientific">Massilia cellulosiltytica</name>
    <dbReference type="NCBI Taxonomy" id="2683234"/>
    <lineage>
        <taxon>Bacteria</taxon>
        <taxon>Pseudomonadati</taxon>
        <taxon>Pseudomonadota</taxon>
        <taxon>Betaproteobacteria</taxon>
        <taxon>Burkholderiales</taxon>
        <taxon>Oxalobacteraceae</taxon>
        <taxon>Telluria group</taxon>
        <taxon>Massilia</taxon>
    </lineage>
</organism>
<evidence type="ECO:0000256" key="4">
    <source>
        <dbReference type="ARBA" id="ARBA00022840"/>
    </source>
</evidence>
<dbReference type="AlphaFoldDB" id="A0A7X3FWJ7"/>
<evidence type="ECO:0000256" key="3">
    <source>
        <dbReference type="ARBA" id="ARBA00022741"/>
    </source>
</evidence>
<keyword evidence="3" id="KW-0547">Nucleotide-binding</keyword>
<dbReference type="InterPro" id="IPR003593">
    <property type="entry name" value="AAA+_ATPase"/>
</dbReference>
<accession>A0A7X3FWJ7</accession>
<gene>
    <name evidence="6" type="ORF">GPY61_04670</name>
</gene>
<dbReference type="SMART" id="SM00382">
    <property type="entry name" value="AAA"/>
    <property type="match status" value="1"/>
</dbReference>
<keyword evidence="2" id="KW-1003">Cell membrane</keyword>
<name>A0A7X3FWJ7_9BURK</name>
<protein>
    <submittedName>
        <fullName evidence="6">ATP-binding cassette domain-containing protein</fullName>
    </submittedName>
</protein>
<feature type="domain" description="ABC transporter" evidence="5">
    <location>
        <begin position="7"/>
        <end position="205"/>
    </location>
</feature>
<dbReference type="PANTHER" id="PTHR42939">
    <property type="entry name" value="ABC TRANSPORTER ATP-BINDING PROTEIN ALBC-RELATED"/>
    <property type="match status" value="1"/>
</dbReference>
<keyword evidence="1" id="KW-0813">Transport</keyword>
<keyword evidence="7" id="KW-1185">Reference proteome</keyword>
<dbReference type="InterPro" id="IPR003439">
    <property type="entry name" value="ABC_transporter-like_ATP-bd"/>
</dbReference>
<dbReference type="InterPro" id="IPR027417">
    <property type="entry name" value="P-loop_NTPase"/>
</dbReference>
<dbReference type="GO" id="GO:0016887">
    <property type="term" value="F:ATP hydrolysis activity"/>
    <property type="evidence" value="ECO:0007669"/>
    <property type="project" value="InterPro"/>
</dbReference>
<sequence>MELNPAVDIKDLAFHFATRSVFYGLNLQLGPGLTWLRGRNGRGKTTLLKLLGGALAPSRGHIRLDGLDSATDALAYRRLSFYCGGEAPALDWLTAREWLELHLALYLDADRAVLDRHLDAFHVADIGAQPVTGLSLGQYKKLQLAFALALPARLLLVDEPFNGLDVDAVGVLEEVLARRTRAGTSCIVLTSHLDLRIAPTVTLDLDTQPGVL</sequence>
<keyword evidence="2" id="KW-0472">Membrane</keyword>
<keyword evidence="4 6" id="KW-0067">ATP-binding</keyword>
<dbReference type="PANTHER" id="PTHR42939:SF1">
    <property type="entry name" value="ABC TRANSPORTER ATP-BINDING PROTEIN ALBC-RELATED"/>
    <property type="match status" value="1"/>
</dbReference>
<dbReference type="Proteomes" id="UP000443353">
    <property type="component" value="Unassembled WGS sequence"/>
</dbReference>
<dbReference type="GO" id="GO:0005524">
    <property type="term" value="F:ATP binding"/>
    <property type="evidence" value="ECO:0007669"/>
    <property type="project" value="UniProtKB-KW"/>
</dbReference>
<evidence type="ECO:0000256" key="1">
    <source>
        <dbReference type="ARBA" id="ARBA00022448"/>
    </source>
</evidence>
<reference evidence="6 7" key="1">
    <citation type="submission" date="2019-12" db="EMBL/GenBank/DDBJ databases">
        <authorList>
            <person name="Li C."/>
            <person name="Zhao J."/>
        </authorList>
    </citation>
    <scope>NUCLEOTIDE SEQUENCE [LARGE SCALE GENOMIC DNA]</scope>
    <source>
        <strain evidence="6 7">NEAU-DD11</strain>
    </source>
</reference>
<dbReference type="Pfam" id="PF00005">
    <property type="entry name" value="ABC_tran"/>
    <property type="match status" value="1"/>
</dbReference>
<evidence type="ECO:0000259" key="5">
    <source>
        <dbReference type="PROSITE" id="PS50893"/>
    </source>
</evidence>
<evidence type="ECO:0000313" key="7">
    <source>
        <dbReference type="Proteomes" id="UP000443353"/>
    </source>
</evidence>
<comment type="caution">
    <text evidence="6">The sequence shown here is derived from an EMBL/GenBank/DDBJ whole genome shotgun (WGS) entry which is preliminary data.</text>
</comment>
<evidence type="ECO:0000256" key="2">
    <source>
        <dbReference type="ARBA" id="ARBA00022475"/>
    </source>
</evidence>